<gene>
    <name evidence="2" type="ORF">H4W30_000191</name>
</gene>
<keyword evidence="3" id="KW-1185">Reference proteome</keyword>
<name>A0ABR9KZ30_9PSEU</name>
<proteinExistence type="predicted"/>
<evidence type="ECO:0000313" key="2">
    <source>
        <dbReference type="EMBL" id="MBE1573162.1"/>
    </source>
</evidence>
<comment type="caution">
    <text evidence="2">The sequence shown here is derived from an EMBL/GenBank/DDBJ whole genome shotgun (WGS) entry which is preliminary data.</text>
</comment>
<organism evidence="2 3">
    <name type="scientific">Amycolatopsis roodepoortensis</name>
    <dbReference type="NCBI Taxonomy" id="700274"/>
    <lineage>
        <taxon>Bacteria</taxon>
        <taxon>Bacillati</taxon>
        <taxon>Actinomycetota</taxon>
        <taxon>Actinomycetes</taxon>
        <taxon>Pseudonocardiales</taxon>
        <taxon>Pseudonocardiaceae</taxon>
        <taxon>Amycolatopsis</taxon>
    </lineage>
</organism>
<feature type="compositionally biased region" description="Basic and acidic residues" evidence="1">
    <location>
        <begin position="37"/>
        <end position="50"/>
    </location>
</feature>
<dbReference type="EMBL" id="JADBEJ010000001">
    <property type="protein sequence ID" value="MBE1573162.1"/>
    <property type="molecule type" value="Genomic_DNA"/>
</dbReference>
<reference evidence="2 3" key="1">
    <citation type="submission" date="2020-10" db="EMBL/GenBank/DDBJ databases">
        <title>Sequencing the genomes of 1000 actinobacteria strains.</title>
        <authorList>
            <person name="Klenk H.-P."/>
        </authorList>
    </citation>
    <scope>NUCLEOTIDE SEQUENCE [LARGE SCALE GENOMIC DNA]</scope>
    <source>
        <strain evidence="2 3">DSM 46661</strain>
    </source>
</reference>
<feature type="compositionally biased region" description="Basic and acidic residues" evidence="1">
    <location>
        <begin position="16"/>
        <end position="25"/>
    </location>
</feature>
<evidence type="ECO:0000256" key="1">
    <source>
        <dbReference type="SAM" id="MobiDB-lite"/>
    </source>
</evidence>
<feature type="region of interest" description="Disordered" evidence="1">
    <location>
        <begin position="1"/>
        <end position="50"/>
    </location>
</feature>
<protein>
    <submittedName>
        <fullName evidence="2">Uncharacterized protein</fullName>
    </submittedName>
</protein>
<evidence type="ECO:0000313" key="3">
    <source>
        <dbReference type="Proteomes" id="UP000656548"/>
    </source>
</evidence>
<dbReference type="Proteomes" id="UP000656548">
    <property type="component" value="Unassembled WGS sequence"/>
</dbReference>
<accession>A0ABR9KZ30</accession>
<sequence>MPFTIHRRRLSTSDSGGERPQHDGALRPADQAMSGEAAREDREHGLPDTA</sequence>
<dbReference type="RefSeq" id="WP_192741042.1">
    <property type="nucleotide sequence ID" value="NZ_JADBEJ010000001.1"/>
</dbReference>
<feature type="compositionally biased region" description="Basic residues" evidence="1">
    <location>
        <begin position="1"/>
        <end position="10"/>
    </location>
</feature>